<protein>
    <submittedName>
        <fullName evidence="8">DNA ligase</fullName>
    </submittedName>
</protein>
<evidence type="ECO:0000256" key="6">
    <source>
        <dbReference type="ARBA" id="ARBA00034003"/>
    </source>
</evidence>
<dbReference type="SUPFAM" id="SSF50249">
    <property type="entry name" value="Nucleic acid-binding proteins"/>
    <property type="match status" value="1"/>
</dbReference>
<comment type="cofactor">
    <cofactor evidence="1">
        <name>a divalent metal cation</name>
        <dbReference type="ChEBI" id="CHEBI:60240"/>
    </cofactor>
</comment>
<comment type="catalytic activity">
    <reaction evidence="6">
        <text>ATP + (deoxyribonucleotide)n-3'-hydroxyl + 5'-phospho-(deoxyribonucleotide)m = (deoxyribonucleotide)n+m + AMP + diphosphate.</text>
        <dbReference type="EC" id="6.5.1.1"/>
    </reaction>
</comment>
<dbReference type="InterPro" id="IPR029319">
    <property type="entry name" value="DNA_ligase_OB"/>
</dbReference>
<gene>
    <name evidence="8" type="ORF">CP965_11135</name>
</gene>
<dbReference type="Pfam" id="PF14743">
    <property type="entry name" value="DNA_ligase_OB_2"/>
    <property type="match status" value="1"/>
</dbReference>
<keyword evidence="2 8" id="KW-0436">Ligase</keyword>
<dbReference type="PROSITE" id="PS50160">
    <property type="entry name" value="DNA_LIGASE_A3"/>
    <property type="match status" value="1"/>
</dbReference>
<evidence type="ECO:0000256" key="4">
    <source>
        <dbReference type="ARBA" id="ARBA00022763"/>
    </source>
</evidence>
<evidence type="ECO:0000313" key="8">
    <source>
        <dbReference type="EMBL" id="RXK12310.1"/>
    </source>
</evidence>
<reference evidence="8 9" key="1">
    <citation type="submission" date="2017-09" db="EMBL/GenBank/DDBJ databases">
        <title>Genomics of the genus Arcobacter.</title>
        <authorList>
            <person name="Perez-Cataluna A."/>
            <person name="Figueras M.J."/>
            <person name="Salas-Masso N."/>
        </authorList>
    </citation>
    <scope>NUCLEOTIDE SEQUENCE [LARGE SCALE GENOMIC DNA]</scope>
    <source>
        <strain evidence="8 9">F156-34</strain>
    </source>
</reference>
<organism evidence="8 9">
    <name type="scientific">Halarcobacter mediterraneus</name>
    <dbReference type="NCBI Taxonomy" id="2023153"/>
    <lineage>
        <taxon>Bacteria</taxon>
        <taxon>Pseudomonadati</taxon>
        <taxon>Campylobacterota</taxon>
        <taxon>Epsilonproteobacteria</taxon>
        <taxon>Campylobacterales</taxon>
        <taxon>Arcobacteraceae</taxon>
        <taxon>Halarcobacter</taxon>
    </lineage>
</organism>
<sequence>MLLRILVSIIVSYSFLFSLELQRPKVYKEHIEIKNWFMSEKLDGIRAYWNTKELLTRKGKKIHVPKEFLKNFPNFELDGELWTKRNDFENIQSIVMDKTPSKDWKEITYNIFEVPKQKGNFSQRLEIAKKWFERHHNKQVTIIPQIKVKDKEHLNRLLQEIISKKGEGLIVKNPNKSYHTGRSSHILKVKEAQDMEGEVIGINISEKTKVLKSLKVKLENGIVFNLGTGFTKKQRINPPKIGEIVTFKYYGFTKYKKPKFASFLRVRKD</sequence>
<keyword evidence="9" id="KW-1185">Reference proteome</keyword>
<evidence type="ECO:0000256" key="3">
    <source>
        <dbReference type="ARBA" id="ARBA00022705"/>
    </source>
</evidence>
<dbReference type="Pfam" id="PF01068">
    <property type="entry name" value="DNA_ligase_A_M"/>
    <property type="match status" value="1"/>
</dbReference>
<proteinExistence type="predicted"/>
<dbReference type="CDD" id="cd07896">
    <property type="entry name" value="Adenylation_kDNA_ligase_like"/>
    <property type="match status" value="1"/>
</dbReference>
<dbReference type="GO" id="GO:0006310">
    <property type="term" value="P:DNA recombination"/>
    <property type="evidence" value="ECO:0007669"/>
    <property type="project" value="InterPro"/>
</dbReference>
<evidence type="ECO:0000313" key="9">
    <source>
        <dbReference type="Proteomes" id="UP000289718"/>
    </source>
</evidence>
<keyword evidence="4" id="KW-0227">DNA damage</keyword>
<evidence type="ECO:0000256" key="1">
    <source>
        <dbReference type="ARBA" id="ARBA00001968"/>
    </source>
</evidence>
<dbReference type="Proteomes" id="UP000289718">
    <property type="component" value="Unassembled WGS sequence"/>
</dbReference>
<keyword evidence="5" id="KW-0234">DNA repair</keyword>
<dbReference type="Gene3D" id="2.40.50.140">
    <property type="entry name" value="Nucleic acid-binding proteins"/>
    <property type="match status" value="1"/>
</dbReference>
<feature type="domain" description="ATP-dependent DNA ligase family profile" evidence="7">
    <location>
        <begin position="121"/>
        <end position="191"/>
    </location>
</feature>
<evidence type="ECO:0000256" key="2">
    <source>
        <dbReference type="ARBA" id="ARBA00022598"/>
    </source>
</evidence>
<evidence type="ECO:0000256" key="5">
    <source>
        <dbReference type="ARBA" id="ARBA00023204"/>
    </source>
</evidence>
<dbReference type="AlphaFoldDB" id="A0A4Q1AUT2"/>
<dbReference type="OrthoDB" id="9767858at2"/>
<dbReference type="SUPFAM" id="SSF56091">
    <property type="entry name" value="DNA ligase/mRNA capping enzyme, catalytic domain"/>
    <property type="match status" value="1"/>
</dbReference>
<dbReference type="InterPro" id="IPR012340">
    <property type="entry name" value="NA-bd_OB-fold"/>
</dbReference>
<dbReference type="Gene3D" id="3.30.470.30">
    <property type="entry name" value="DNA ligase/mRNA capping enzyme"/>
    <property type="match status" value="1"/>
</dbReference>
<evidence type="ECO:0000259" key="7">
    <source>
        <dbReference type="PROSITE" id="PS50160"/>
    </source>
</evidence>
<dbReference type="GO" id="GO:0006260">
    <property type="term" value="P:DNA replication"/>
    <property type="evidence" value="ECO:0007669"/>
    <property type="project" value="UniProtKB-KW"/>
</dbReference>
<keyword evidence="3" id="KW-0235">DNA replication</keyword>
<dbReference type="PANTHER" id="PTHR47810:SF1">
    <property type="entry name" value="DNA LIGASE B"/>
    <property type="match status" value="1"/>
</dbReference>
<dbReference type="GO" id="GO:0003910">
    <property type="term" value="F:DNA ligase (ATP) activity"/>
    <property type="evidence" value="ECO:0007669"/>
    <property type="project" value="UniProtKB-EC"/>
</dbReference>
<dbReference type="GO" id="GO:0006281">
    <property type="term" value="P:DNA repair"/>
    <property type="evidence" value="ECO:0007669"/>
    <property type="project" value="UniProtKB-KW"/>
</dbReference>
<dbReference type="InterPro" id="IPR050326">
    <property type="entry name" value="NAD_dep_DNA_ligaseB"/>
</dbReference>
<dbReference type="GO" id="GO:0005524">
    <property type="term" value="F:ATP binding"/>
    <property type="evidence" value="ECO:0007669"/>
    <property type="project" value="InterPro"/>
</dbReference>
<dbReference type="NCBIfam" id="NF006592">
    <property type="entry name" value="PRK09125.1"/>
    <property type="match status" value="1"/>
</dbReference>
<name>A0A4Q1AUT2_9BACT</name>
<dbReference type="Gene3D" id="3.30.1490.70">
    <property type="match status" value="1"/>
</dbReference>
<dbReference type="EMBL" id="NXIE01000004">
    <property type="protein sequence ID" value="RXK12310.1"/>
    <property type="molecule type" value="Genomic_DNA"/>
</dbReference>
<dbReference type="CDD" id="cd08041">
    <property type="entry name" value="OBF_kDNA_ligase_like"/>
    <property type="match status" value="1"/>
</dbReference>
<accession>A0A4Q1AUT2</accession>
<comment type="caution">
    <text evidence="8">The sequence shown here is derived from an EMBL/GenBank/DDBJ whole genome shotgun (WGS) entry which is preliminary data.</text>
</comment>
<dbReference type="InterPro" id="IPR012310">
    <property type="entry name" value="DNA_ligase_ATP-dep_cent"/>
</dbReference>
<dbReference type="PANTHER" id="PTHR47810">
    <property type="entry name" value="DNA LIGASE"/>
    <property type="match status" value="1"/>
</dbReference>